<feature type="coiled-coil region" evidence="1">
    <location>
        <begin position="165"/>
        <end position="206"/>
    </location>
</feature>
<sequence>MRDLAEGIDFETGEEFAELWSIHERSRRSLEEELRTIVSENERLGQELKCSSEMADYWKDQYEICNSSLMIVREEFEQLRAHDENMNTLNKKLRSIECVGCGCEWKRVNVEDDRDWESRHGDDELSSLLDITNILVSSLYLEEVGSRAPEEKGAGGATSGDAFKRLEKDEEVARLKMEINELRTLLEKKDRMIADLQEEIGEVRSKLIVERGFSDLHRLFKRSGEGILVTNQELQDGSLVGRKRRMVFCLGGETMSEERKEMRKIEEEEEEEWRRIEEEEERRRIEEEEKERRRLLEEEEKERRRIEEEEERRRIEEEEKERRIEEEEEEKERRRLLEEEEEIRRIEEEKERRRLLEEEEKERRRIEEEEERRRIEEEEKERRIEEEEEEKERRRLLEEEKERRRIEEEKESRIKQVEKEDVLDLDWGDSNWGESEEIGNFEEDEGMVNIVNGDISCKRDEEIEVDGVRRSTLGFTSFLDDFVSHISGSIKDDDTENRKEEEEDGRVGGEGEDNGASFRDNSLIFSSASFFDLPTKTSKFGNNISSFTGFVSNIKSFFNDDRSKYMVDWNLKKIQDNQSDLIKLSENLNYSHDWGEDEDDWGSINFSNEDDVLDNSNNNNNNNNGLLSESKIQDKEMVIHDLDMNLDHQLN</sequence>
<evidence type="ECO:0000313" key="3">
    <source>
        <dbReference type="EMBL" id="KAJ1605324.1"/>
    </source>
</evidence>
<name>A0A9D5HWD0_9CRYT</name>
<organism evidence="3">
    <name type="scientific">Cryptosporidium canis</name>
    <dbReference type="NCBI Taxonomy" id="195482"/>
    <lineage>
        <taxon>Eukaryota</taxon>
        <taxon>Sar</taxon>
        <taxon>Alveolata</taxon>
        <taxon>Apicomplexa</taxon>
        <taxon>Conoidasida</taxon>
        <taxon>Coccidia</taxon>
        <taxon>Eucoccidiorida</taxon>
        <taxon>Eimeriorina</taxon>
        <taxon>Cryptosporidiidae</taxon>
        <taxon>Cryptosporidium</taxon>
    </lineage>
</organism>
<dbReference type="OrthoDB" id="344318at2759"/>
<keyword evidence="1" id="KW-0175">Coiled coil</keyword>
<feature type="region of interest" description="Disordered" evidence="2">
    <location>
        <begin position="605"/>
        <end position="625"/>
    </location>
</feature>
<feature type="non-terminal residue" evidence="3">
    <location>
        <position position="651"/>
    </location>
</feature>
<dbReference type="Proteomes" id="UP001067231">
    <property type="component" value="Unassembled WGS sequence"/>
</dbReference>
<evidence type="ECO:0000256" key="1">
    <source>
        <dbReference type="SAM" id="Coils"/>
    </source>
</evidence>
<reference evidence="3" key="1">
    <citation type="submission" date="2022-10" db="EMBL/GenBank/DDBJ databases">
        <title>Adaptive evolution leads to modifications in subtelomeric GC content in a zoonotic Cryptosporidium species.</title>
        <authorList>
            <person name="Li J."/>
            <person name="Feng Y."/>
            <person name="Xiao L."/>
        </authorList>
    </citation>
    <scope>NUCLEOTIDE SEQUENCE</scope>
    <source>
        <strain evidence="3">33844</strain>
    </source>
</reference>
<dbReference type="AlphaFoldDB" id="A0A9D5HWD0"/>
<proteinExistence type="predicted"/>
<evidence type="ECO:0000256" key="2">
    <source>
        <dbReference type="SAM" id="MobiDB-lite"/>
    </source>
</evidence>
<feature type="compositionally biased region" description="Basic and acidic residues" evidence="2">
    <location>
        <begin position="490"/>
        <end position="509"/>
    </location>
</feature>
<gene>
    <name evidence="3" type="ORF">OJ253_3210</name>
</gene>
<accession>A0A9D5HWD0</accession>
<protein>
    <submittedName>
        <fullName evidence="3">Uncharacterized protein</fullName>
    </submittedName>
</protein>
<feature type="region of interest" description="Disordered" evidence="2">
    <location>
        <begin position="298"/>
        <end position="337"/>
    </location>
</feature>
<dbReference type="EMBL" id="JAPCXC010000102">
    <property type="protein sequence ID" value="KAJ1605324.1"/>
    <property type="molecule type" value="Genomic_DNA"/>
</dbReference>
<comment type="caution">
    <text evidence="3">The sequence shown here is derived from an EMBL/GenBank/DDBJ whole genome shotgun (WGS) entry which is preliminary data.</text>
</comment>
<feature type="region of interest" description="Disordered" evidence="2">
    <location>
        <begin position="490"/>
        <end position="518"/>
    </location>
</feature>
<feature type="region of interest" description="Disordered" evidence="2">
    <location>
        <begin position="357"/>
        <end position="413"/>
    </location>
</feature>
<feature type="compositionally biased region" description="Low complexity" evidence="2">
    <location>
        <begin position="614"/>
        <end position="625"/>
    </location>
</feature>